<dbReference type="PANTHER" id="PTHR43649">
    <property type="entry name" value="ARABINOSE-BINDING PROTEIN-RELATED"/>
    <property type="match status" value="1"/>
</dbReference>
<feature type="region of interest" description="Disordered" evidence="6">
    <location>
        <begin position="1"/>
        <end position="61"/>
    </location>
</feature>
<dbReference type="InterPro" id="IPR050490">
    <property type="entry name" value="Bact_solute-bd_prot1"/>
</dbReference>
<evidence type="ECO:0000256" key="3">
    <source>
        <dbReference type="ARBA" id="ARBA00023136"/>
    </source>
</evidence>
<evidence type="ECO:0000313" key="8">
    <source>
        <dbReference type="Proteomes" id="UP000194218"/>
    </source>
</evidence>
<accession>A0A1W7D0I6</accession>
<dbReference type="KEGG" id="smao:CAG99_18560"/>
<dbReference type="Pfam" id="PF01547">
    <property type="entry name" value="SBP_bac_1"/>
    <property type="match status" value="1"/>
</dbReference>
<keyword evidence="8" id="KW-1185">Reference proteome</keyword>
<proteinExistence type="predicted"/>
<dbReference type="PANTHER" id="PTHR43649:SF33">
    <property type="entry name" value="POLYGALACTURONAN_RHAMNOGALACTURONAN-BINDING PROTEIN YTCQ"/>
    <property type="match status" value="1"/>
</dbReference>
<name>A0A1W7D0I6_9ACTN</name>
<dbReference type="InterPro" id="IPR006059">
    <property type="entry name" value="SBP"/>
</dbReference>
<reference evidence="7 8" key="1">
    <citation type="submission" date="2017-05" db="EMBL/GenBank/DDBJ databases">
        <title>Complete genome sequence of Streptomyces sp. SCSIO 03032 revealed the diverse biosynthetic pathways for its bioactive secondary metabolites.</title>
        <authorList>
            <person name="Ma L."/>
            <person name="Zhu Y."/>
            <person name="Zhang W."/>
            <person name="Zhang G."/>
            <person name="Tian X."/>
            <person name="Zhang S."/>
            <person name="Zhang C."/>
        </authorList>
    </citation>
    <scope>NUCLEOTIDE SEQUENCE [LARGE SCALE GENOMIC DNA]</scope>
    <source>
        <strain evidence="7 8">SCSIO 03032</strain>
    </source>
</reference>
<evidence type="ECO:0000256" key="2">
    <source>
        <dbReference type="ARBA" id="ARBA00022729"/>
    </source>
</evidence>
<sequence length="499" mass="54469">MAPRIQTPGLSTFPGHLSITSAPTPLPGWSRGRSTLSDTVRTDAPGRRPPVRRGRRTPAGPFPFPRFPRRAFLGGALAAASTPLLAACGSTGAVPPGKREVTVWGGFESTNAELVAHFNDTHRDIHITWVNNGWGAGEFYPKLQTTLHAEAGPPDVFLIDRTLIPNLVVRGYLLDLGPYGAAGDAAHYAEPAWERCGAGEEIYGIPVDSGPLALFHREDLFAGHGIEVPATWDDYAAAAERVKAADRSAFIGTLGPSELLTALVSQAGGRFFRYDMSDPTRLGLSFDTPEARRVIDFWGGLVRAGLVDTTPYFSTEMDVNLGRGVYWTCLAPSWYSWQIESKLVDQAGRWRVRGAPQWDPGRPASGNWGGSAYVATRFAQDPEAAAVVCREIFGADQTAWDMALWTARLFPDRLEQARSDAFAGRPADFFGGQRVNEVYIESSEQVLASDHSPFERFVTDTFDVALHDAVAGRVPWPDLLAVVEERVADYAREQAFDVH</sequence>
<organism evidence="7 8">
    <name type="scientific">Streptomyces marincola</name>
    <dbReference type="NCBI Taxonomy" id="2878388"/>
    <lineage>
        <taxon>Bacteria</taxon>
        <taxon>Bacillati</taxon>
        <taxon>Actinomycetota</taxon>
        <taxon>Actinomycetes</taxon>
        <taxon>Kitasatosporales</taxon>
        <taxon>Streptomycetaceae</taxon>
        <taxon>Streptomyces</taxon>
    </lineage>
</organism>
<protein>
    <recommendedName>
        <fullName evidence="9">Extracellular solute-binding protein</fullName>
    </recommendedName>
</protein>
<gene>
    <name evidence="7" type="ORF">CAG99_18560</name>
</gene>
<evidence type="ECO:0000256" key="4">
    <source>
        <dbReference type="ARBA" id="ARBA00023139"/>
    </source>
</evidence>
<evidence type="ECO:0000313" key="7">
    <source>
        <dbReference type="EMBL" id="ARQ70578.1"/>
    </source>
</evidence>
<dbReference type="Proteomes" id="UP000194218">
    <property type="component" value="Chromosome"/>
</dbReference>
<keyword evidence="4" id="KW-0564">Palmitate</keyword>
<dbReference type="SUPFAM" id="SSF53850">
    <property type="entry name" value="Periplasmic binding protein-like II"/>
    <property type="match status" value="1"/>
</dbReference>
<evidence type="ECO:0000256" key="6">
    <source>
        <dbReference type="SAM" id="MobiDB-lite"/>
    </source>
</evidence>
<evidence type="ECO:0008006" key="9">
    <source>
        <dbReference type="Google" id="ProtNLM"/>
    </source>
</evidence>
<keyword evidence="5" id="KW-0449">Lipoprotein</keyword>
<keyword evidence="3" id="KW-0472">Membrane</keyword>
<dbReference type="EMBL" id="CP021121">
    <property type="protein sequence ID" value="ARQ70578.1"/>
    <property type="molecule type" value="Genomic_DNA"/>
</dbReference>
<keyword evidence="1" id="KW-1003">Cell membrane</keyword>
<evidence type="ECO:0000256" key="1">
    <source>
        <dbReference type="ARBA" id="ARBA00022475"/>
    </source>
</evidence>
<keyword evidence="2" id="KW-0732">Signal</keyword>
<dbReference type="AlphaFoldDB" id="A0A1W7D0I6"/>
<evidence type="ECO:0000256" key="5">
    <source>
        <dbReference type="ARBA" id="ARBA00023288"/>
    </source>
</evidence>
<dbReference type="Gene3D" id="3.40.190.10">
    <property type="entry name" value="Periplasmic binding protein-like II"/>
    <property type="match status" value="2"/>
</dbReference>